<dbReference type="InterPro" id="IPR010376">
    <property type="entry name" value="GBBH-like_N"/>
</dbReference>
<dbReference type="GO" id="GO:0046872">
    <property type="term" value="F:metal ion binding"/>
    <property type="evidence" value="ECO:0007669"/>
    <property type="project" value="UniProtKB-KW"/>
</dbReference>
<dbReference type="PANTHER" id="PTHR35303">
    <property type="entry name" value="OS02G0197800 PROTEIN"/>
    <property type="match status" value="1"/>
</dbReference>
<dbReference type="InterPro" id="IPR038492">
    <property type="entry name" value="GBBH-like_N_sf"/>
</dbReference>
<name>A0A383C7E1_9ZZZZ</name>
<dbReference type="AlphaFoldDB" id="A0A383C7E1"/>
<evidence type="ECO:0000256" key="2">
    <source>
        <dbReference type="ARBA" id="ARBA00023004"/>
    </source>
</evidence>
<protein>
    <recommendedName>
        <fullName evidence="3">Gamma-butyrobetaine hydroxylase-like N-terminal domain-containing protein</fullName>
    </recommendedName>
</protein>
<proteinExistence type="predicted"/>
<sequence length="121" mass="13843">MTKVRPWPTEIRVKTDEKILEVDFQDGTSFSLPAEFLRVESPSAEVQGHGRNQKQLVSGRKHVGFLGVEAVGHYAIRVRFDDLHDSGIYSWDYLWHLGKNQTKIWTTYVDALAETGLSREP</sequence>
<evidence type="ECO:0000259" key="3">
    <source>
        <dbReference type="Pfam" id="PF06155"/>
    </source>
</evidence>
<dbReference type="Pfam" id="PF06155">
    <property type="entry name" value="GBBH-like_N"/>
    <property type="match status" value="1"/>
</dbReference>
<dbReference type="PANTHER" id="PTHR35303:SF5">
    <property type="entry name" value="OS02G0197800 PROTEIN"/>
    <property type="match status" value="1"/>
</dbReference>
<dbReference type="EMBL" id="UINC01206379">
    <property type="protein sequence ID" value="SVE27979.1"/>
    <property type="molecule type" value="Genomic_DNA"/>
</dbReference>
<organism evidence="4">
    <name type="scientific">marine metagenome</name>
    <dbReference type="NCBI Taxonomy" id="408172"/>
    <lineage>
        <taxon>unclassified sequences</taxon>
        <taxon>metagenomes</taxon>
        <taxon>ecological metagenomes</taxon>
    </lineage>
</organism>
<gene>
    <name evidence="4" type="ORF">METZ01_LOCUS480833</name>
</gene>
<evidence type="ECO:0000313" key="4">
    <source>
        <dbReference type="EMBL" id="SVE27979.1"/>
    </source>
</evidence>
<evidence type="ECO:0000256" key="1">
    <source>
        <dbReference type="ARBA" id="ARBA00022723"/>
    </source>
</evidence>
<reference evidence="4" key="1">
    <citation type="submission" date="2018-05" db="EMBL/GenBank/DDBJ databases">
        <authorList>
            <person name="Lanie J.A."/>
            <person name="Ng W.-L."/>
            <person name="Kazmierczak K.M."/>
            <person name="Andrzejewski T.M."/>
            <person name="Davidsen T.M."/>
            <person name="Wayne K.J."/>
            <person name="Tettelin H."/>
            <person name="Glass J.I."/>
            <person name="Rusch D."/>
            <person name="Podicherti R."/>
            <person name="Tsui H.-C.T."/>
            <person name="Winkler M.E."/>
        </authorList>
    </citation>
    <scope>NUCLEOTIDE SEQUENCE</scope>
</reference>
<keyword evidence="2" id="KW-0408">Iron</keyword>
<keyword evidence="1" id="KW-0479">Metal-binding</keyword>
<feature type="domain" description="Gamma-butyrobetaine hydroxylase-like N-terminal" evidence="3">
    <location>
        <begin position="11"/>
        <end position="94"/>
    </location>
</feature>
<dbReference type="Gene3D" id="3.30.2020.30">
    <property type="match status" value="1"/>
</dbReference>
<accession>A0A383C7E1</accession>